<dbReference type="EMBL" id="LGVV01000003">
    <property type="protein sequence ID" value="KNX43070.1"/>
    <property type="molecule type" value="Genomic_DNA"/>
</dbReference>
<organism evidence="2 3">
    <name type="scientific">Roseovarius tolerans</name>
    <dbReference type="NCBI Taxonomy" id="74031"/>
    <lineage>
        <taxon>Bacteria</taxon>
        <taxon>Pseudomonadati</taxon>
        <taxon>Pseudomonadota</taxon>
        <taxon>Alphaproteobacteria</taxon>
        <taxon>Rhodobacterales</taxon>
        <taxon>Roseobacteraceae</taxon>
        <taxon>Roseovarius</taxon>
    </lineage>
</organism>
<sequence>MADLWSALLLTLMPGAAMPIGAAFALSATCRKLPHEVTHGIMAFGGGALLAAIALVLVPHGREDLTAPVALLAFVGGGGTFYVIDRRLEAGGGRGAQLLAMLLDYLPEAMAIGALLAAQKERAFLLAGLIFLQNLPEGFAAFREIVRDGAVSGGKIVLLFASLALLGPACAAIGFTFLAEMPEVLGFIMLFAAGGILYLIFQDVAPESHEVQAWSPALGAVLGFSLGLWGELMIG</sequence>
<feature type="transmembrane region" description="Helical" evidence="1">
    <location>
        <begin position="184"/>
        <end position="201"/>
    </location>
</feature>
<feature type="transmembrane region" description="Helical" evidence="1">
    <location>
        <begin position="213"/>
        <end position="234"/>
    </location>
</feature>
<dbReference type="AlphaFoldDB" id="A0A0L6CZE0"/>
<feature type="transmembrane region" description="Helical" evidence="1">
    <location>
        <begin position="154"/>
        <end position="177"/>
    </location>
</feature>
<evidence type="ECO:0000256" key="1">
    <source>
        <dbReference type="SAM" id="Phobius"/>
    </source>
</evidence>
<keyword evidence="3" id="KW-1185">Reference proteome</keyword>
<feature type="transmembrane region" description="Helical" evidence="1">
    <location>
        <begin position="65"/>
        <end position="84"/>
    </location>
</feature>
<comment type="caution">
    <text evidence="2">The sequence shown here is derived from an EMBL/GenBank/DDBJ whole genome shotgun (WGS) entry which is preliminary data.</text>
</comment>
<feature type="transmembrane region" description="Helical" evidence="1">
    <location>
        <begin position="37"/>
        <end position="58"/>
    </location>
</feature>
<proteinExistence type="predicted"/>
<feature type="transmembrane region" description="Helical" evidence="1">
    <location>
        <begin position="123"/>
        <end position="142"/>
    </location>
</feature>
<dbReference type="Proteomes" id="UP000037046">
    <property type="component" value="Unassembled WGS sequence"/>
</dbReference>
<dbReference type="OrthoDB" id="5766358at2"/>
<keyword evidence="1" id="KW-1133">Transmembrane helix</keyword>
<protein>
    <submittedName>
        <fullName evidence="2">Zinc transporter ZupT</fullName>
    </submittedName>
</protein>
<feature type="transmembrane region" description="Helical" evidence="1">
    <location>
        <begin position="96"/>
        <end position="116"/>
    </location>
</feature>
<dbReference type="RefSeq" id="WP_050661416.1">
    <property type="nucleotide sequence ID" value="NZ_CP118494.1"/>
</dbReference>
<keyword evidence="1" id="KW-0472">Membrane</keyword>
<dbReference type="PATRIC" id="fig|74031.6.peg.486"/>
<evidence type="ECO:0000313" key="2">
    <source>
        <dbReference type="EMBL" id="KNX43070.1"/>
    </source>
</evidence>
<keyword evidence="1" id="KW-0812">Transmembrane</keyword>
<evidence type="ECO:0000313" key="3">
    <source>
        <dbReference type="Proteomes" id="UP000037046"/>
    </source>
</evidence>
<name>A0A0L6CZE0_9RHOB</name>
<gene>
    <name evidence="2" type="ORF">ROTO_04750</name>
</gene>
<reference evidence="3" key="1">
    <citation type="submission" date="2015-07" db="EMBL/GenBank/DDBJ databases">
        <title>Draft Genome Sequence of Roseovarius tolerans EL-164, a producer of N-Acylated Alanine Methyl Esters (NAMEs).</title>
        <authorList>
            <person name="Voget S."/>
            <person name="Bruns H."/>
            <person name="Wagner-Doebler I."/>
            <person name="Schulz S."/>
            <person name="Daniel R."/>
        </authorList>
    </citation>
    <scope>NUCLEOTIDE SEQUENCE [LARGE SCALE GENOMIC DNA]</scope>
    <source>
        <strain evidence="3">EL-164</strain>
    </source>
</reference>
<accession>A0A0L6CZE0</accession>